<dbReference type="InterPro" id="IPR023008">
    <property type="entry name" value="MFS_YhhS-like"/>
</dbReference>
<dbReference type="Pfam" id="PF07690">
    <property type="entry name" value="MFS_1"/>
    <property type="match status" value="1"/>
</dbReference>
<feature type="transmembrane region" description="Helical" evidence="8">
    <location>
        <begin position="154"/>
        <end position="173"/>
    </location>
</feature>
<dbReference type="GO" id="GO:0005886">
    <property type="term" value="C:plasma membrane"/>
    <property type="evidence" value="ECO:0007669"/>
    <property type="project" value="UniProtKB-SubCell"/>
</dbReference>
<dbReference type="NCBIfam" id="NF003477">
    <property type="entry name" value="PRK05122.1"/>
    <property type="match status" value="1"/>
</dbReference>
<feature type="transmembrane region" description="Helical" evidence="8">
    <location>
        <begin position="88"/>
        <end position="108"/>
    </location>
</feature>
<evidence type="ECO:0000256" key="7">
    <source>
        <dbReference type="ARBA" id="ARBA00023136"/>
    </source>
</evidence>
<feature type="transmembrane region" description="Helical" evidence="8">
    <location>
        <begin position="179"/>
        <end position="201"/>
    </location>
</feature>
<dbReference type="Gene3D" id="1.20.1250.20">
    <property type="entry name" value="MFS general substrate transporter like domains"/>
    <property type="match status" value="1"/>
</dbReference>
<feature type="transmembrane region" description="Helical" evidence="8">
    <location>
        <begin position="371"/>
        <end position="392"/>
    </location>
</feature>
<evidence type="ECO:0000313" key="11">
    <source>
        <dbReference type="Proteomes" id="UP000216857"/>
    </source>
</evidence>
<dbReference type="PROSITE" id="PS50850">
    <property type="entry name" value="MFS"/>
    <property type="match status" value="1"/>
</dbReference>
<feature type="transmembrane region" description="Helical" evidence="8">
    <location>
        <begin position="120"/>
        <end position="142"/>
    </location>
</feature>
<comment type="similarity">
    <text evidence="8">Belongs to the major facilitator superfamily. YhhS family.</text>
</comment>
<dbReference type="CDD" id="cd17489">
    <property type="entry name" value="MFS_YfcJ_like"/>
    <property type="match status" value="1"/>
</dbReference>
<sequence length="424" mass="42533">MSSATARPGRQPAAHAVTLQVISIVFFTFLCYLVIGLPMAVLPGYVHGDLGYGSVLAGVVISVQYVATLLSRSHAGRMADTVGPKQTVLIGLAACAASGVFLLLAYVLADRPALSLTALIVGRLVLGFGESWVGTGSITWGIGRVGATHTAKVISWNGISTYGALAIGAPLGVQLQSHWGFGAVGGAVLAAGLLGLALAAPRARVAVVGGARMAFSQVVARVLPHGLALGLASVGFGSIAAFVTLYYAFHHWDGAALSLSVFGCFFIGARLLLGSTIGRFGGFRVAIASISVEIIGLLLLWLASAPWMALAGAALTGFGFSLVFPSVGVEAVNRVPPGNRGAALGAYSAFLDLSLGITGPVAGLIVTGFGYPAIFLFAALSAAIAICIALALQRGARAAATGGQAVAASQAVAVAGQPVPAGGD</sequence>
<dbReference type="EMBL" id="NEVJ01000002">
    <property type="protein sequence ID" value="OZI23926.1"/>
    <property type="molecule type" value="Genomic_DNA"/>
</dbReference>
<dbReference type="RefSeq" id="WP_094846883.1">
    <property type="nucleotide sequence ID" value="NZ_NEVJ01000002.1"/>
</dbReference>
<evidence type="ECO:0000256" key="1">
    <source>
        <dbReference type="ARBA" id="ARBA00004651"/>
    </source>
</evidence>
<keyword evidence="2 8" id="KW-0813">Transport</keyword>
<keyword evidence="3 8" id="KW-1003">Cell membrane</keyword>
<feature type="transmembrane region" description="Helical" evidence="8">
    <location>
        <begin position="222"/>
        <end position="249"/>
    </location>
</feature>
<dbReference type="AlphaFoldDB" id="A0A261RFX6"/>
<dbReference type="PANTHER" id="PTHR23517">
    <property type="entry name" value="RESISTANCE PROTEIN MDTM, PUTATIVE-RELATED-RELATED"/>
    <property type="match status" value="1"/>
</dbReference>
<dbReference type="HAMAP" id="MF_01118">
    <property type="entry name" value="MFS_YhhS"/>
    <property type="match status" value="1"/>
</dbReference>
<accession>A0A261RFX6</accession>
<evidence type="ECO:0000256" key="6">
    <source>
        <dbReference type="ARBA" id="ARBA00022989"/>
    </source>
</evidence>
<dbReference type="InterPro" id="IPR011701">
    <property type="entry name" value="MFS"/>
</dbReference>
<keyword evidence="4 8" id="KW-0997">Cell inner membrane</keyword>
<dbReference type="Proteomes" id="UP000216857">
    <property type="component" value="Unassembled WGS sequence"/>
</dbReference>
<feature type="transmembrane region" description="Helical" evidence="8">
    <location>
        <begin position="12"/>
        <end position="35"/>
    </location>
</feature>
<keyword evidence="6 8" id="KW-1133">Transmembrane helix</keyword>
<evidence type="ECO:0000256" key="2">
    <source>
        <dbReference type="ARBA" id="ARBA00022448"/>
    </source>
</evidence>
<feature type="transmembrane region" description="Helical" evidence="8">
    <location>
        <begin position="309"/>
        <end position="332"/>
    </location>
</feature>
<dbReference type="GO" id="GO:0022857">
    <property type="term" value="F:transmembrane transporter activity"/>
    <property type="evidence" value="ECO:0007669"/>
    <property type="project" value="UniProtKB-UniRule"/>
</dbReference>
<evidence type="ECO:0000313" key="10">
    <source>
        <dbReference type="EMBL" id="OZI23926.1"/>
    </source>
</evidence>
<dbReference type="SUPFAM" id="SSF103473">
    <property type="entry name" value="MFS general substrate transporter"/>
    <property type="match status" value="1"/>
</dbReference>
<gene>
    <name evidence="10" type="ORF">CAL26_11000</name>
</gene>
<keyword evidence="7 8" id="KW-0472">Membrane</keyword>
<keyword evidence="5 8" id="KW-0812">Transmembrane</keyword>
<evidence type="ECO:0000259" key="9">
    <source>
        <dbReference type="PROSITE" id="PS50850"/>
    </source>
</evidence>
<name>A0A261RFX6_9BORD</name>
<keyword evidence="11" id="KW-1185">Reference proteome</keyword>
<feature type="transmembrane region" description="Helical" evidence="8">
    <location>
        <begin position="285"/>
        <end position="303"/>
    </location>
</feature>
<protein>
    <recommendedName>
        <fullName evidence="8">Uncharacterized MFS-type transporter CAL26_11000</fullName>
    </recommendedName>
</protein>
<comment type="subcellular location">
    <subcellularLocation>
        <location evidence="8">Cell inner membrane</location>
        <topology evidence="8">Multi-pass membrane protein</topology>
    </subcellularLocation>
    <subcellularLocation>
        <location evidence="1">Cell membrane</location>
        <topology evidence="1">Multi-pass membrane protein</topology>
    </subcellularLocation>
</comment>
<dbReference type="InterPro" id="IPR050171">
    <property type="entry name" value="MFS_Transporters"/>
</dbReference>
<reference evidence="10" key="1">
    <citation type="submission" date="2017-05" db="EMBL/GenBank/DDBJ databases">
        <title>Complete and WGS of Bordetella genogroups.</title>
        <authorList>
            <person name="Spilker T."/>
            <person name="Lipuma J."/>
        </authorList>
    </citation>
    <scope>NUCLEOTIDE SEQUENCE</scope>
    <source>
        <strain evidence="10">AU21707</strain>
    </source>
</reference>
<evidence type="ECO:0000256" key="3">
    <source>
        <dbReference type="ARBA" id="ARBA00022475"/>
    </source>
</evidence>
<feature type="transmembrane region" description="Helical" evidence="8">
    <location>
        <begin position="50"/>
        <end position="67"/>
    </location>
</feature>
<feature type="transmembrane region" description="Helical" evidence="8">
    <location>
        <begin position="344"/>
        <end position="365"/>
    </location>
</feature>
<evidence type="ECO:0000256" key="8">
    <source>
        <dbReference type="HAMAP-Rule" id="MF_01118"/>
    </source>
</evidence>
<dbReference type="NCBIfam" id="NF009048">
    <property type="entry name" value="PRK12382.1"/>
    <property type="match status" value="1"/>
</dbReference>
<feature type="domain" description="Major facilitator superfamily (MFS) profile" evidence="9">
    <location>
        <begin position="202"/>
        <end position="424"/>
    </location>
</feature>
<dbReference type="InterPro" id="IPR020846">
    <property type="entry name" value="MFS_dom"/>
</dbReference>
<feature type="transmembrane region" description="Helical" evidence="8">
    <location>
        <begin position="255"/>
        <end position="273"/>
    </location>
</feature>
<dbReference type="PANTHER" id="PTHR23517:SF13">
    <property type="entry name" value="MAJOR FACILITATOR SUPERFAMILY MFS_1"/>
    <property type="match status" value="1"/>
</dbReference>
<evidence type="ECO:0000256" key="4">
    <source>
        <dbReference type="ARBA" id="ARBA00022519"/>
    </source>
</evidence>
<comment type="caution">
    <text evidence="10">The sequence shown here is derived from an EMBL/GenBank/DDBJ whole genome shotgun (WGS) entry which is preliminary data.</text>
</comment>
<dbReference type="OrthoDB" id="322544at2"/>
<proteinExistence type="inferred from homology"/>
<dbReference type="InterPro" id="IPR036259">
    <property type="entry name" value="MFS_trans_sf"/>
</dbReference>
<organism evidence="10 11">
    <name type="scientific">Bordetella genomosp. 9</name>
    <dbReference type="NCBI Taxonomy" id="1416803"/>
    <lineage>
        <taxon>Bacteria</taxon>
        <taxon>Pseudomonadati</taxon>
        <taxon>Pseudomonadota</taxon>
        <taxon>Betaproteobacteria</taxon>
        <taxon>Burkholderiales</taxon>
        <taxon>Alcaligenaceae</taxon>
        <taxon>Bordetella</taxon>
    </lineage>
</organism>
<evidence type="ECO:0000256" key="5">
    <source>
        <dbReference type="ARBA" id="ARBA00022692"/>
    </source>
</evidence>